<comment type="subcellular location">
    <subcellularLocation>
        <location evidence="1">Cell membrane</location>
        <topology evidence="1">Multi-pass membrane protein</topology>
    </subcellularLocation>
</comment>
<keyword evidence="2" id="KW-1003">Cell membrane</keyword>
<feature type="transmembrane region" description="Helical" evidence="10">
    <location>
        <begin position="552"/>
        <end position="573"/>
    </location>
</feature>
<dbReference type="EMBL" id="BAAATM010000004">
    <property type="protein sequence ID" value="GAA2524422.1"/>
    <property type="molecule type" value="Genomic_DNA"/>
</dbReference>
<keyword evidence="4" id="KW-0479">Metal-binding</keyword>
<feature type="region of interest" description="Disordered" evidence="9">
    <location>
        <begin position="433"/>
        <end position="546"/>
    </location>
</feature>
<evidence type="ECO:0000256" key="8">
    <source>
        <dbReference type="ARBA" id="ARBA00023136"/>
    </source>
</evidence>
<evidence type="ECO:0000256" key="10">
    <source>
        <dbReference type="SAM" id="Phobius"/>
    </source>
</evidence>
<evidence type="ECO:0000256" key="5">
    <source>
        <dbReference type="ARBA" id="ARBA00022729"/>
    </source>
</evidence>
<proteinExistence type="predicted"/>
<feature type="domain" description="Copper resistance protein D" evidence="12">
    <location>
        <begin position="353"/>
        <end position="433"/>
    </location>
</feature>
<dbReference type="InterPro" id="IPR014756">
    <property type="entry name" value="Ig_E-set"/>
</dbReference>
<organism evidence="13 14">
    <name type="scientific">Streptomyces levis</name>
    <dbReference type="NCBI Taxonomy" id="285566"/>
    <lineage>
        <taxon>Bacteria</taxon>
        <taxon>Bacillati</taxon>
        <taxon>Actinomycetota</taxon>
        <taxon>Actinomycetes</taxon>
        <taxon>Kitasatosporales</taxon>
        <taxon>Streptomycetaceae</taxon>
        <taxon>Streptomyces</taxon>
    </lineage>
</organism>
<evidence type="ECO:0000259" key="11">
    <source>
        <dbReference type="Pfam" id="PF04234"/>
    </source>
</evidence>
<sequence>MSAARFPSVSDQEPYSPTPETHVERNVGHPRRARALVLLGTVLVLLLGGAAPAPAHSALRGTDPEDGSVVPRAPRHLTLTFTESVGLLDDSFRVFGPDQRRVRTGEPTHADGRSDTARIRLTGKLAQGTYAVAWRVVSADSHPVSGAFTFSVGKRSATTVQLDTGPEEDPLTDGLYDLARYLAYLAAALLVGTAAFVSLCRPDGTAPLRRPLVVAWWTLLGATAVLLLLRAPYESGAGPLAAFDTAALDRTLSSRPGRALLARLVILLLIAAFLVRLSRGRDHHRPAVRASGTALAVALALTWAVAEHASAGIQVPLAMASSVLHLLATGVWLGGLVALLLTLRRASVDGLSEVVPRFSRVAFTSVAVLAVTGLYQSWRGLGSLSALTGTSYGRLLLAKLAAVSLLLLAAGHARRWTARMAAPTAPAARTAAAAAPARTAVPERAAQPVGAHAVASGPATTGAAATETATTGAAAIETADAGPGGAESRDTKSRDVASAGPDSGRAGPEGSGSPAGRAPAPGGEGGEGGAADTSSGEPGDPDARRRGLRRSVLVEVAVAAVVLAITTVLTGTLPGRAEAEAARQAPAGALPPTAQVTVPFDTGTGGVTGRGTVQVTLDPARVGDNGVQAVVYGSDTGLIVVPEVRVTFSLPSRQLGPIDAELKDQGGYWGTNAVNLPLAGTWTMKTTVRVSDVDQVTEEKRVRIVP</sequence>
<keyword evidence="14" id="KW-1185">Reference proteome</keyword>
<evidence type="ECO:0000313" key="14">
    <source>
        <dbReference type="Proteomes" id="UP001501095"/>
    </source>
</evidence>
<dbReference type="Proteomes" id="UP001501095">
    <property type="component" value="Unassembled WGS sequence"/>
</dbReference>
<keyword evidence="6 10" id="KW-1133">Transmembrane helix</keyword>
<dbReference type="InterPro" id="IPR008457">
    <property type="entry name" value="Cu-R_CopD_dom"/>
</dbReference>
<feature type="transmembrane region" description="Helical" evidence="10">
    <location>
        <begin position="287"/>
        <end position="306"/>
    </location>
</feature>
<feature type="transmembrane region" description="Helical" evidence="10">
    <location>
        <begin position="257"/>
        <end position="275"/>
    </location>
</feature>
<feature type="transmembrane region" description="Helical" evidence="10">
    <location>
        <begin position="390"/>
        <end position="410"/>
    </location>
</feature>
<evidence type="ECO:0000256" key="7">
    <source>
        <dbReference type="ARBA" id="ARBA00023008"/>
    </source>
</evidence>
<evidence type="ECO:0000256" key="1">
    <source>
        <dbReference type="ARBA" id="ARBA00004651"/>
    </source>
</evidence>
<dbReference type="InterPro" id="IPR007348">
    <property type="entry name" value="CopC_dom"/>
</dbReference>
<feature type="transmembrane region" description="Helical" evidence="10">
    <location>
        <begin position="212"/>
        <end position="233"/>
    </location>
</feature>
<feature type="compositionally biased region" description="Polar residues" evidence="9">
    <location>
        <begin position="9"/>
        <end position="19"/>
    </location>
</feature>
<feature type="transmembrane region" description="Helical" evidence="10">
    <location>
        <begin position="361"/>
        <end position="378"/>
    </location>
</feature>
<evidence type="ECO:0000259" key="12">
    <source>
        <dbReference type="Pfam" id="PF05425"/>
    </source>
</evidence>
<feature type="compositionally biased region" description="Low complexity" evidence="9">
    <location>
        <begin position="453"/>
        <end position="481"/>
    </location>
</feature>
<keyword evidence="7" id="KW-0186">Copper</keyword>
<dbReference type="InterPro" id="IPR014755">
    <property type="entry name" value="Cu-Rt/internalin_Ig-like"/>
</dbReference>
<dbReference type="Pfam" id="PF04234">
    <property type="entry name" value="CopC"/>
    <property type="match status" value="1"/>
</dbReference>
<evidence type="ECO:0000313" key="13">
    <source>
        <dbReference type="EMBL" id="GAA2524422.1"/>
    </source>
</evidence>
<name>A0ABN3NK19_9ACTN</name>
<feature type="domain" description="CopC" evidence="11">
    <location>
        <begin position="56"/>
        <end position="152"/>
    </location>
</feature>
<feature type="transmembrane region" description="Helical" evidence="10">
    <location>
        <begin position="181"/>
        <end position="200"/>
    </location>
</feature>
<reference evidence="13 14" key="1">
    <citation type="journal article" date="2019" name="Int. J. Syst. Evol. Microbiol.">
        <title>The Global Catalogue of Microorganisms (GCM) 10K type strain sequencing project: providing services to taxonomists for standard genome sequencing and annotation.</title>
        <authorList>
            <consortium name="The Broad Institute Genomics Platform"/>
            <consortium name="The Broad Institute Genome Sequencing Center for Infectious Disease"/>
            <person name="Wu L."/>
            <person name="Ma J."/>
        </authorList>
    </citation>
    <scope>NUCLEOTIDE SEQUENCE [LARGE SCALE GENOMIC DNA]</scope>
    <source>
        <strain evidence="13 14">JCM 6924</strain>
    </source>
</reference>
<dbReference type="Gene3D" id="2.60.40.1220">
    <property type="match status" value="1"/>
</dbReference>
<evidence type="ECO:0000256" key="9">
    <source>
        <dbReference type="SAM" id="MobiDB-lite"/>
    </source>
</evidence>
<dbReference type="InterPro" id="IPR032694">
    <property type="entry name" value="CopC/D"/>
</dbReference>
<feature type="compositionally biased region" description="Low complexity" evidence="9">
    <location>
        <begin position="433"/>
        <end position="446"/>
    </location>
</feature>
<keyword evidence="8 10" id="KW-0472">Membrane</keyword>
<comment type="caution">
    <text evidence="13">The sequence shown here is derived from an EMBL/GenBank/DDBJ whole genome shotgun (WGS) entry which is preliminary data.</text>
</comment>
<feature type="compositionally biased region" description="Low complexity" evidence="9">
    <location>
        <begin position="503"/>
        <end position="521"/>
    </location>
</feature>
<dbReference type="Pfam" id="PF05425">
    <property type="entry name" value="CopD"/>
    <property type="match status" value="1"/>
</dbReference>
<protein>
    <recommendedName>
        <fullName evidence="15">Transport integral membrane protein</fullName>
    </recommendedName>
</protein>
<keyword evidence="5" id="KW-0732">Signal</keyword>
<feature type="transmembrane region" description="Helical" evidence="10">
    <location>
        <begin position="35"/>
        <end position="55"/>
    </location>
</feature>
<evidence type="ECO:0000256" key="6">
    <source>
        <dbReference type="ARBA" id="ARBA00022989"/>
    </source>
</evidence>
<evidence type="ECO:0000256" key="3">
    <source>
        <dbReference type="ARBA" id="ARBA00022692"/>
    </source>
</evidence>
<dbReference type="PANTHER" id="PTHR34820">
    <property type="entry name" value="INNER MEMBRANE PROTEIN YEBZ"/>
    <property type="match status" value="1"/>
</dbReference>
<dbReference type="PANTHER" id="PTHR34820:SF4">
    <property type="entry name" value="INNER MEMBRANE PROTEIN YEBZ"/>
    <property type="match status" value="1"/>
</dbReference>
<evidence type="ECO:0008006" key="15">
    <source>
        <dbReference type="Google" id="ProtNLM"/>
    </source>
</evidence>
<dbReference type="SUPFAM" id="SSF81296">
    <property type="entry name" value="E set domains"/>
    <property type="match status" value="1"/>
</dbReference>
<feature type="region of interest" description="Disordered" evidence="9">
    <location>
        <begin position="1"/>
        <end position="27"/>
    </location>
</feature>
<evidence type="ECO:0000256" key="4">
    <source>
        <dbReference type="ARBA" id="ARBA00022723"/>
    </source>
</evidence>
<gene>
    <name evidence="13" type="ORF">GCM10010423_17330</name>
</gene>
<accession>A0ABN3NK19</accession>
<feature type="transmembrane region" description="Helical" evidence="10">
    <location>
        <begin position="318"/>
        <end position="341"/>
    </location>
</feature>
<evidence type="ECO:0000256" key="2">
    <source>
        <dbReference type="ARBA" id="ARBA00022475"/>
    </source>
</evidence>
<keyword evidence="3 10" id="KW-0812">Transmembrane</keyword>